<dbReference type="EMBL" id="JAFEMO010000007">
    <property type="protein sequence ID" value="KAH7566986.1"/>
    <property type="molecule type" value="Genomic_DNA"/>
</dbReference>
<evidence type="ECO:0000313" key="2">
    <source>
        <dbReference type="EMBL" id="KAH7566986.1"/>
    </source>
</evidence>
<dbReference type="PANTHER" id="PTHR34661:SF2">
    <property type="entry name" value="SHSP DOMAIN-CONTAINING PROTEIN"/>
    <property type="match status" value="1"/>
</dbReference>
<organism evidence="2 3">
    <name type="scientific">Xanthoceras sorbifolium</name>
    <dbReference type="NCBI Taxonomy" id="99658"/>
    <lineage>
        <taxon>Eukaryota</taxon>
        <taxon>Viridiplantae</taxon>
        <taxon>Streptophyta</taxon>
        <taxon>Embryophyta</taxon>
        <taxon>Tracheophyta</taxon>
        <taxon>Spermatophyta</taxon>
        <taxon>Magnoliopsida</taxon>
        <taxon>eudicotyledons</taxon>
        <taxon>Gunneridae</taxon>
        <taxon>Pentapetalae</taxon>
        <taxon>rosids</taxon>
        <taxon>malvids</taxon>
        <taxon>Sapindales</taxon>
        <taxon>Sapindaceae</taxon>
        <taxon>Xanthoceroideae</taxon>
        <taxon>Xanthoceras</taxon>
    </lineage>
</organism>
<dbReference type="PANTHER" id="PTHR34661">
    <property type="entry name" value="INCREASED DNA METHYLATION 3"/>
    <property type="match status" value="1"/>
</dbReference>
<accession>A0ABQ8HRS9</accession>
<sequence>MDAGNNGDHPRLKPPVVLDGTANEGRAGPPIGIVDIGVSEDAYLFRVALPGIRKDPHSLSCDIERDGKVQIHGVVADSGILENSSSVYQMSVQQLCPPGPFTVSFNLPGPVDPRLFKPTFRADGILEGVVIKFKFPPKDGQSPPT</sequence>
<comment type="caution">
    <text evidence="2">The sequence shown here is derived from an EMBL/GenBank/DDBJ whole genome shotgun (WGS) entry which is preliminary data.</text>
</comment>
<evidence type="ECO:0000313" key="3">
    <source>
        <dbReference type="Proteomes" id="UP000827721"/>
    </source>
</evidence>
<protein>
    <recommendedName>
        <fullName evidence="4">Increased DNA methylation 3</fullName>
    </recommendedName>
</protein>
<proteinExistence type="predicted"/>
<dbReference type="CDD" id="cd06464">
    <property type="entry name" value="ACD_sHsps-like"/>
    <property type="match status" value="1"/>
</dbReference>
<dbReference type="Gene3D" id="2.60.40.790">
    <property type="match status" value="1"/>
</dbReference>
<gene>
    <name evidence="2" type="ORF">JRO89_XS07G0003700</name>
</gene>
<dbReference type="Proteomes" id="UP000827721">
    <property type="component" value="Unassembled WGS sequence"/>
</dbReference>
<evidence type="ECO:0008006" key="4">
    <source>
        <dbReference type="Google" id="ProtNLM"/>
    </source>
</evidence>
<name>A0ABQ8HRS9_9ROSI</name>
<dbReference type="InterPro" id="IPR039321">
    <property type="entry name" value="IDM2/3-like"/>
</dbReference>
<evidence type="ECO:0000256" key="1">
    <source>
        <dbReference type="SAM" id="MobiDB-lite"/>
    </source>
</evidence>
<dbReference type="InterPro" id="IPR008978">
    <property type="entry name" value="HSP20-like_chaperone"/>
</dbReference>
<reference evidence="2 3" key="1">
    <citation type="submission" date="2021-02" db="EMBL/GenBank/DDBJ databases">
        <title>Plant Genome Project.</title>
        <authorList>
            <person name="Zhang R.-G."/>
        </authorList>
    </citation>
    <scope>NUCLEOTIDE SEQUENCE [LARGE SCALE GENOMIC DNA]</scope>
    <source>
        <tissue evidence="2">Leaves</tissue>
    </source>
</reference>
<feature type="region of interest" description="Disordered" evidence="1">
    <location>
        <begin position="1"/>
        <end position="24"/>
    </location>
</feature>
<keyword evidence="3" id="KW-1185">Reference proteome</keyword>